<feature type="domain" description="UBX" evidence="2">
    <location>
        <begin position="389"/>
        <end position="465"/>
    </location>
</feature>
<dbReference type="PANTHER" id="PTHR46467:SF1">
    <property type="entry name" value="TETHER CONTAINING UBX DOMAIN FOR GLUT4"/>
    <property type="match status" value="1"/>
</dbReference>
<feature type="region of interest" description="Disordered" evidence="1">
    <location>
        <begin position="504"/>
        <end position="559"/>
    </location>
</feature>
<feature type="compositionally biased region" description="Acidic residues" evidence="1">
    <location>
        <begin position="128"/>
        <end position="139"/>
    </location>
</feature>
<evidence type="ECO:0008006" key="6">
    <source>
        <dbReference type="Google" id="ProtNLM"/>
    </source>
</evidence>
<protein>
    <recommendedName>
        <fullName evidence="6">UBX domain-containing protein</fullName>
    </recommendedName>
</protein>
<dbReference type="InterPro" id="IPR003116">
    <property type="entry name" value="RBD_dom"/>
</dbReference>
<dbReference type="GO" id="GO:0042593">
    <property type="term" value="P:glucose homeostasis"/>
    <property type="evidence" value="ECO:0007669"/>
    <property type="project" value="TreeGrafter"/>
</dbReference>
<feature type="compositionally biased region" description="Basic and acidic residues" evidence="1">
    <location>
        <begin position="527"/>
        <end position="548"/>
    </location>
</feature>
<gene>
    <name evidence="4" type="primary">aspscr1</name>
</gene>
<dbReference type="AlphaFoldDB" id="A0A8C5EDE3"/>
<dbReference type="PANTHER" id="PTHR46467">
    <property type="entry name" value="TETHER CONTAINING UBX DOMAIN FOR GLUT4"/>
    <property type="match status" value="1"/>
</dbReference>
<dbReference type="GO" id="GO:0012506">
    <property type="term" value="C:vesicle membrane"/>
    <property type="evidence" value="ECO:0007669"/>
    <property type="project" value="TreeGrafter"/>
</dbReference>
<dbReference type="PROSITE" id="PS50033">
    <property type="entry name" value="UBX"/>
    <property type="match status" value="1"/>
</dbReference>
<feature type="compositionally biased region" description="Low complexity" evidence="1">
    <location>
        <begin position="153"/>
        <end position="170"/>
    </location>
</feature>
<dbReference type="CDD" id="cd16105">
    <property type="entry name" value="Ubl_ASPSCR1_like"/>
    <property type="match status" value="1"/>
</dbReference>
<feature type="domain" description="RBD" evidence="3">
    <location>
        <begin position="6"/>
        <end position="75"/>
    </location>
</feature>
<evidence type="ECO:0000313" key="4">
    <source>
        <dbReference type="Ensembl" id="ENSGWIP00000018306.1"/>
    </source>
</evidence>
<feature type="region of interest" description="Disordered" evidence="1">
    <location>
        <begin position="191"/>
        <end position="301"/>
    </location>
</feature>
<feature type="compositionally biased region" description="Low complexity" evidence="1">
    <location>
        <begin position="515"/>
        <end position="525"/>
    </location>
</feature>
<feature type="compositionally biased region" description="Low complexity" evidence="1">
    <location>
        <begin position="549"/>
        <end position="559"/>
    </location>
</feature>
<accession>A0A8C5EDE3</accession>
<reference evidence="4" key="3">
    <citation type="submission" date="2025-09" db="UniProtKB">
        <authorList>
            <consortium name="Ensembl"/>
        </authorList>
    </citation>
    <scope>IDENTIFICATION</scope>
</reference>
<dbReference type="Ensembl" id="ENSGWIT00000020182.1">
    <property type="protein sequence ID" value="ENSGWIP00000018306.1"/>
    <property type="gene ID" value="ENSGWIG00000010143.1"/>
</dbReference>
<dbReference type="Pfam" id="PF00789">
    <property type="entry name" value="UBX"/>
    <property type="match status" value="1"/>
</dbReference>
<dbReference type="Proteomes" id="UP000694680">
    <property type="component" value="Chromosome 1"/>
</dbReference>
<evidence type="ECO:0000313" key="5">
    <source>
        <dbReference type="Proteomes" id="UP000694680"/>
    </source>
</evidence>
<feature type="compositionally biased region" description="Low complexity" evidence="1">
    <location>
        <begin position="268"/>
        <end position="284"/>
    </location>
</feature>
<dbReference type="GO" id="GO:0006886">
    <property type="term" value="P:intracellular protein transport"/>
    <property type="evidence" value="ECO:0007669"/>
    <property type="project" value="TreeGrafter"/>
</dbReference>
<dbReference type="PROSITE" id="PS50898">
    <property type="entry name" value="RBD"/>
    <property type="match status" value="1"/>
</dbReference>
<dbReference type="GO" id="GO:0007165">
    <property type="term" value="P:signal transduction"/>
    <property type="evidence" value="ECO:0007669"/>
    <property type="project" value="InterPro"/>
</dbReference>
<feature type="compositionally biased region" description="Gly residues" evidence="1">
    <location>
        <begin position="252"/>
        <end position="267"/>
    </location>
</feature>
<dbReference type="SUPFAM" id="SSF54236">
    <property type="entry name" value="Ubiquitin-like"/>
    <property type="match status" value="2"/>
</dbReference>
<reference evidence="4" key="1">
    <citation type="submission" date="2020-06" db="EMBL/GenBank/DDBJ databases">
        <authorList>
            <consortium name="Wellcome Sanger Institute Data Sharing"/>
        </authorList>
    </citation>
    <scope>NUCLEOTIDE SEQUENCE [LARGE SCALE GENOMIC DNA]</scope>
</reference>
<dbReference type="InterPro" id="IPR021569">
    <property type="entry name" value="TUG-UBL1"/>
</dbReference>
<keyword evidence="5" id="KW-1185">Reference proteome</keyword>
<dbReference type="FunFam" id="3.10.20.90:FF:000204">
    <property type="entry name" value="tether containing UBX domain for GLUT4"/>
    <property type="match status" value="1"/>
</dbReference>
<organism evidence="4 5">
    <name type="scientific">Gouania willdenowi</name>
    <name type="common">Blunt-snouted clingfish</name>
    <name type="synonym">Lepadogaster willdenowi</name>
    <dbReference type="NCBI Taxonomy" id="441366"/>
    <lineage>
        <taxon>Eukaryota</taxon>
        <taxon>Metazoa</taxon>
        <taxon>Chordata</taxon>
        <taxon>Craniata</taxon>
        <taxon>Vertebrata</taxon>
        <taxon>Euteleostomi</taxon>
        <taxon>Actinopterygii</taxon>
        <taxon>Neopterygii</taxon>
        <taxon>Teleostei</taxon>
        <taxon>Neoteleostei</taxon>
        <taxon>Acanthomorphata</taxon>
        <taxon>Ovalentaria</taxon>
        <taxon>Blenniimorphae</taxon>
        <taxon>Blenniiformes</taxon>
        <taxon>Gobiesocoidei</taxon>
        <taxon>Gobiesocidae</taxon>
        <taxon>Gobiesocinae</taxon>
        <taxon>Gouania</taxon>
    </lineage>
</organism>
<evidence type="ECO:0000259" key="3">
    <source>
        <dbReference type="PROSITE" id="PS50898"/>
    </source>
</evidence>
<feature type="region of interest" description="Disordered" evidence="1">
    <location>
        <begin position="126"/>
        <end position="171"/>
    </location>
</feature>
<sequence>MASSGSAVMVLTPNGRRQTIKVSPNTPLLQVLEDVCRKHGFNPEDHGLKFQRSILDLTLPWRFANLPNNAKLEMVTSTRKQADSQIRIALQMEDGSRLQDSFSSGQSLWELLRHFPQIRFLFKKEKTPEEEEEKVEDLTETAPLPTPPVAKETTTTTSSQSDPSHSETSTIEVQSLSLDATMETSQTPTCVTAKNKLPVQHDCDPSPQNAVRPKIKSAKLETSGEDGEQAGPSGLNCHPSSTAPSPPFIPFSGGGQRLGGPEGGQAAGGSSSPSLSTLSAAVESPKAKKAKSSCSSNSKYKHTAISPGEDFNFGEKFTEPVEREPLIYHLDTISHQSGVHGDLPDEFFEVTVDDVRKRFAQLKSERKSLEEASLMTKSLRESQIMEKLNRYPKVVLRVQFPDRCVLQGFFRPLETVDAVRHFVRSHLEDPQLSFHLFITPPKTILDNHTATLFQANLFPGALVYFGSDEKTDFYIKREMLDSSVTALQANETIASCILQPTPPCSSADKDELMLSSESPSDASDSTQDEKPLSARAHNDKPERSDLGKLPKWLKLPGKK</sequence>
<name>A0A8C5EDE3_GOUWI</name>
<dbReference type="CDD" id="cd16118">
    <property type="entry name" value="UBX2_UBXN9"/>
    <property type="match status" value="1"/>
</dbReference>
<reference evidence="4" key="2">
    <citation type="submission" date="2025-08" db="UniProtKB">
        <authorList>
            <consortium name="Ensembl"/>
        </authorList>
    </citation>
    <scope>IDENTIFICATION</scope>
</reference>
<dbReference type="Gene3D" id="3.10.20.90">
    <property type="entry name" value="Phosphatidylinositol 3-kinase Catalytic Subunit, Chain A, domain 1"/>
    <property type="match status" value="2"/>
</dbReference>
<dbReference type="GO" id="GO:0005634">
    <property type="term" value="C:nucleus"/>
    <property type="evidence" value="ECO:0007669"/>
    <property type="project" value="TreeGrafter"/>
</dbReference>
<dbReference type="InterPro" id="IPR029071">
    <property type="entry name" value="Ubiquitin-like_domsf"/>
</dbReference>
<dbReference type="GO" id="GO:0005737">
    <property type="term" value="C:cytoplasm"/>
    <property type="evidence" value="ECO:0007669"/>
    <property type="project" value="TreeGrafter"/>
</dbReference>
<dbReference type="InterPro" id="IPR001012">
    <property type="entry name" value="UBX_dom"/>
</dbReference>
<dbReference type="Pfam" id="PF11470">
    <property type="entry name" value="TUG-UBL1"/>
    <property type="match status" value="1"/>
</dbReference>
<proteinExistence type="predicted"/>
<evidence type="ECO:0000259" key="2">
    <source>
        <dbReference type="PROSITE" id="PS50033"/>
    </source>
</evidence>
<evidence type="ECO:0000256" key="1">
    <source>
        <dbReference type="SAM" id="MobiDB-lite"/>
    </source>
</evidence>